<evidence type="ECO:0000313" key="3">
    <source>
        <dbReference type="Proteomes" id="UP000248340"/>
    </source>
</evidence>
<keyword evidence="3" id="KW-1185">Reference proteome</keyword>
<organism evidence="2 3">
    <name type="scientific">Aspergillus uvarum CBS 121591</name>
    <dbReference type="NCBI Taxonomy" id="1448315"/>
    <lineage>
        <taxon>Eukaryota</taxon>
        <taxon>Fungi</taxon>
        <taxon>Dikarya</taxon>
        <taxon>Ascomycota</taxon>
        <taxon>Pezizomycotina</taxon>
        <taxon>Eurotiomycetes</taxon>
        <taxon>Eurotiomycetidae</taxon>
        <taxon>Eurotiales</taxon>
        <taxon>Aspergillaceae</taxon>
        <taxon>Aspergillus</taxon>
        <taxon>Aspergillus subgen. Circumdati</taxon>
    </lineage>
</organism>
<dbReference type="EMBL" id="KZ821697">
    <property type="protein sequence ID" value="PYH82207.1"/>
    <property type="molecule type" value="Genomic_DNA"/>
</dbReference>
<name>A0A319CFV4_9EURO</name>
<dbReference type="RefSeq" id="XP_025492407.1">
    <property type="nucleotide sequence ID" value="XM_025635122.1"/>
</dbReference>
<gene>
    <name evidence="2" type="ORF">BO82DRAFT_354086</name>
</gene>
<feature type="region of interest" description="Disordered" evidence="1">
    <location>
        <begin position="217"/>
        <end position="247"/>
    </location>
</feature>
<reference evidence="2 3" key="1">
    <citation type="submission" date="2016-12" db="EMBL/GenBank/DDBJ databases">
        <title>The genomes of Aspergillus section Nigri reveals drivers in fungal speciation.</title>
        <authorList>
            <consortium name="DOE Joint Genome Institute"/>
            <person name="Vesth T.C."/>
            <person name="Nybo J."/>
            <person name="Theobald S."/>
            <person name="Brandl J."/>
            <person name="Frisvad J.C."/>
            <person name="Nielsen K.F."/>
            <person name="Lyhne E.K."/>
            <person name="Kogle M.E."/>
            <person name="Kuo A."/>
            <person name="Riley R."/>
            <person name="Clum A."/>
            <person name="Nolan M."/>
            <person name="Lipzen A."/>
            <person name="Salamov A."/>
            <person name="Henrissat B."/>
            <person name="Wiebenga A."/>
            <person name="De Vries R.P."/>
            <person name="Grigoriev I.V."/>
            <person name="Mortensen U.H."/>
            <person name="Andersen M.R."/>
            <person name="Baker S.E."/>
        </authorList>
    </citation>
    <scope>NUCLEOTIDE SEQUENCE [LARGE SCALE GENOMIC DNA]</scope>
    <source>
        <strain evidence="2 3">CBS 121591</strain>
    </source>
</reference>
<feature type="region of interest" description="Disordered" evidence="1">
    <location>
        <begin position="115"/>
        <end position="140"/>
    </location>
</feature>
<protein>
    <submittedName>
        <fullName evidence="2">Uncharacterized protein</fullName>
    </submittedName>
</protein>
<dbReference type="OrthoDB" id="4349176at2759"/>
<feature type="region of interest" description="Disordered" evidence="1">
    <location>
        <begin position="262"/>
        <end position="288"/>
    </location>
</feature>
<dbReference type="Proteomes" id="UP000248340">
    <property type="component" value="Unassembled WGS sequence"/>
</dbReference>
<accession>A0A319CFV4</accession>
<sequence>MVASRYQVVSAACALPQLIALSPTPPSLFVQMDLSSLEGPPIADARFTVSSESPKEYMTVPRIRLDTGLASTLPQRPASACDSPRPKADYCPYSTQERQDPRLCRRCHFRIHSTGDLSTPSPREASPSPSTYPALNLPPPPPSSSFAYSPWASRSRSMTDLTLQPAHTTGPVSRETTTPPASQLIWLESEELWVLKPSSPSSSAPYLSPLAPRSIHSATGRGGHPSSLSVFDDYASDSEYSDQPPRYEHHIYDRPFVPLSDRAREVSSSRRSRWSAVARRRANRALSG</sequence>
<proteinExistence type="predicted"/>
<dbReference type="GeneID" id="37137863"/>
<feature type="compositionally biased region" description="Basic residues" evidence="1">
    <location>
        <begin position="270"/>
        <end position="288"/>
    </location>
</feature>
<evidence type="ECO:0000256" key="1">
    <source>
        <dbReference type="SAM" id="MobiDB-lite"/>
    </source>
</evidence>
<dbReference type="AlphaFoldDB" id="A0A319CFV4"/>
<evidence type="ECO:0000313" key="2">
    <source>
        <dbReference type="EMBL" id="PYH82207.1"/>
    </source>
</evidence>
<dbReference type="VEuPathDB" id="FungiDB:BO82DRAFT_354086"/>